<protein>
    <submittedName>
        <fullName evidence="2">Uncharacterized protein</fullName>
    </submittedName>
</protein>
<dbReference type="Proteomes" id="UP000324748">
    <property type="component" value="Unassembled WGS sequence"/>
</dbReference>
<name>A0A5B0Q0I7_PUCGR</name>
<reference evidence="2 3" key="1">
    <citation type="submission" date="2019-05" db="EMBL/GenBank/DDBJ databases">
        <title>Emergence of the Ug99 lineage of the wheat stem rust pathogen through somatic hybridization.</title>
        <authorList>
            <person name="Li F."/>
            <person name="Upadhyaya N.M."/>
            <person name="Sperschneider J."/>
            <person name="Matny O."/>
            <person name="Nguyen-Phuc H."/>
            <person name="Mago R."/>
            <person name="Raley C."/>
            <person name="Miller M.E."/>
            <person name="Silverstein K.A.T."/>
            <person name="Henningsen E."/>
            <person name="Hirsch C.D."/>
            <person name="Visser B."/>
            <person name="Pretorius Z.A."/>
            <person name="Steffenson B.J."/>
            <person name="Schwessinger B."/>
            <person name="Dodds P.N."/>
            <person name="Figueroa M."/>
        </authorList>
    </citation>
    <scope>NUCLEOTIDE SEQUENCE [LARGE SCALE GENOMIC DNA]</scope>
    <source>
        <strain evidence="2">21-0</strain>
    </source>
</reference>
<accession>A0A5B0Q0I7</accession>
<sequence>MRHPARNRLKLSFTANVTASRSDRTNNSILTCGHRCSSIYRLAGHNPYTEQTATMPCSNYRFMFQVFVPRCSSGASRDGQEDRPAESAHKLNHPLGSPRPLLLS</sequence>
<dbReference type="AlphaFoldDB" id="A0A5B0Q0I7"/>
<feature type="compositionally biased region" description="Basic and acidic residues" evidence="1">
    <location>
        <begin position="78"/>
        <end position="89"/>
    </location>
</feature>
<dbReference type="EMBL" id="VSWC01000040">
    <property type="protein sequence ID" value="KAA1106583.1"/>
    <property type="molecule type" value="Genomic_DNA"/>
</dbReference>
<keyword evidence="3" id="KW-1185">Reference proteome</keyword>
<proteinExistence type="predicted"/>
<evidence type="ECO:0000256" key="1">
    <source>
        <dbReference type="SAM" id="MobiDB-lite"/>
    </source>
</evidence>
<organism evidence="2 3">
    <name type="scientific">Puccinia graminis f. sp. tritici</name>
    <dbReference type="NCBI Taxonomy" id="56615"/>
    <lineage>
        <taxon>Eukaryota</taxon>
        <taxon>Fungi</taxon>
        <taxon>Dikarya</taxon>
        <taxon>Basidiomycota</taxon>
        <taxon>Pucciniomycotina</taxon>
        <taxon>Pucciniomycetes</taxon>
        <taxon>Pucciniales</taxon>
        <taxon>Pucciniaceae</taxon>
        <taxon>Puccinia</taxon>
    </lineage>
</organism>
<comment type="caution">
    <text evidence="2">The sequence shown here is derived from an EMBL/GenBank/DDBJ whole genome shotgun (WGS) entry which is preliminary data.</text>
</comment>
<evidence type="ECO:0000313" key="2">
    <source>
        <dbReference type="EMBL" id="KAA1106583.1"/>
    </source>
</evidence>
<evidence type="ECO:0000313" key="3">
    <source>
        <dbReference type="Proteomes" id="UP000324748"/>
    </source>
</evidence>
<gene>
    <name evidence="2" type="ORF">PGT21_036324</name>
</gene>
<feature type="region of interest" description="Disordered" evidence="1">
    <location>
        <begin position="73"/>
        <end position="104"/>
    </location>
</feature>